<evidence type="ECO:0000313" key="2">
    <source>
        <dbReference type="EMBL" id="TDP61271.1"/>
    </source>
</evidence>
<sequence length="864" mass="90018">MKTKTSILIAGLLLGTALHAQALVADWQFDEVAGSTLNTSVNSGPGSTWNLALTGSASNGLGQFSIGNDGRGGSGTRSTYADFASDFTAISYGTLRLSAHFSAWNPSSAGSSFTLGFIEGNDFSTAQFSLAAALGGGFALSGAVDPFGDGKPLAQIASFASFSPLTVYLDLDLDAHSYSLAYDLGLGFTRLGSASVDSLTSGVNSLRLAVAGDFSAAPLLLDSISVSAVPEPATWLLMIAALPLLGWQRRRLTPVAWTAALLLAAPARAEPPLANVIIGGGLRNCTSSDAPLASQLSPNCSKTWPEILAQDPGLAGIAPERVPLGRMPAMPSYRYRIDAIGLAALQAQPDPLLPAAQKARLLNQLRPRQAVSSLSLAELVAGLDLHALTPIEQAATLNSLVEPPSADREQRQLQARSVAFLTNAASTAIYREFVQAARTAAGGKRPRIGVVTAASRNPYMDHDINVHALRSAGADAVWLPASGALRQALDTGECRHLPVLLDAYVNTSAAGGPLHHVDLSFPELARQHQAFCDDGGEGFNAALTQLDGIFFSGGDQARLLESFVGRDAQGRYRRLSPQLEILRARHAAGRLVVAGTSAGNASQAGPGVPMLSGGESWQVLARGFVSGQGPTIEGQGRAGVSYPDGGLGFFRLGALDSHFSQRSREGRLLRFVKDSGLDYGFGVDENTALLVGRPDAGGSTELRVVGAGGVFIADLRQARAQGAADGPIRIDAATVHYLNDGDRARVDGQGRLQIALAADKTLLPANPDAPAVSGTDVQNPRGMTFVKLLQAMGRGGALQAWASTAAQDQAPRFGIRLQRLPDSEFRVAAHGGLSYTNVQLALAPCDAACDAPQLQPPEVKKAAP</sequence>
<dbReference type="Proteomes" id="UP000295361">
    <property type="component" value="Unassembled WGS sequence"/>
</dbReference>
<dbReference type="Gene3D" id="3.40.50.880">
    <property type="match status" value="1"/>
</dbReference>
<gene>
    <name evidence="2" type="ORF">DES47_11443</name>
</gene>
<comment type="caution">
    <text evidence="2">The sequence shown here is derived from an EMBL/GenBank/DDBJ whole genome shotgun (WGS) entry which is preliminary data.</text>
</comment>
<dbReference type="SUPFAM" id="SSF52317">
    <property type="entry name" value="Class I glutamine amidotransferase-like"/>
    <property type="match status" value="1"/>
</dbReference>
<dbReference type="EMBL" id="SNXS01000014">
    <property type="protein sequence ID" value="TDP61271.1"/>
    <property type="molecule type" value="Genomic_DNA"/>
</dbReference>
<keyword evidence="3" id="KW-1185">Reference proteome</keyword>
<evidence type="ECO:0000313" key="3">
    <source>
        <dbReference type="Proteomes" id="UP000295361"/>
    </source>
</evidence>
<dbReference type="OrthoDB" id="9799980at2"/>
<dbReference type="InterPro" id="IPR029062">
    <property type="entry name" value="Class_I_gatase-like"/>
</dbReference>
<proteinExistence type="predicted"/>
<dbReference type="AlphaFoldDB" id="A0A4R6QFE8"/>
<dbReference type="PANTHER" id="PTHR36175">
    <property type="entry name" value="CYANOPHYCINASE"/>
    <property type="match status" value="1"/>
</dbReference>
<reference evidence="2 3" key="1">
    <citation type="submission" date="2019-03" db="EMBL/GenBank/DDBJ databases">
        <title>Genomic Encyclopedia of Type Strains, Phase IV (KMG-IV): sequencing the most valuable type-strain genomes for metagenomic binning, comparative biology and taxonomic classification.</title>
        <authorList>
            <person name="Goeker M."/>
        </authorList>
    </citation>
    <scope>NUCLEOTIDE SEQUENCE [LARGE SCALE GENOMIC DNA]</scope>
    <source>
        <strain evidence="2 3">DSM 16998</strain>
    </source>
</reference>
<name>A0A4R6QFE8_9BURK</name>
<protein>
    <submittedName>
        <fullName evidence="2">Cyanophycinase</fullName>
    </submittedName>
</protein>
<feature type="chain" id="PRO_5020605038" evidence="1">
    <location>
        <begin position="23"/>
        <end position="864"/>
    </location>
</feature>
<dbReference type="PANTHER" id="PTHR36175:SF1">
    <property type="entry name" value="CYANOPHYCINASE"/>
    <property type="match status" value="1"/>
</dbReference>
<dbReference type="InParanoid" id="A0A4R6QFE8"/>
<organism evidence="2 3">
    <name type="scientific">Roseateles toxinivorans</name>
    <dbReference type="NCBI Taxonomy" id="270368"/>
    <lineage>
        <taxon>Bacteria</taxon>
        <taxon>Pseudomonadati</taxon>
        <taxon>Pseudomonadota</taxon>
        <taxon>Betaproteobacteria</taxon>
        <taxon>Burkholderiales</taxon>
        <taxon>Sphaerotilaceae</taxon>
        <taxon>Roseateles</taxon>
    </lineage>
</organism>
<feature type="signal peptide" evidence="1">
    <location>
        <begin position="1"/>
        <end position="22"/>
    </location>
</feature>
<evidence type="ECO:0000256" key="1">
    <source>
        <dbReference type="SAM" id="SignalP"/>
    </source>
</evidence>
<dbReference type="RefSeq" id="WP_133703785.1">
    <property type="nucleotide sequence ID" value="NZ_SNXS01000014.1"/>
</dbReference>
<accession>A0A4R6QFE8</accession>
<dbReference type="CDD" id="cd03145">
    <property type="entry name" value="GAT1_cyanophycinase"/>
    <property type="match status" value="1"/>
</dbReference>
<keyword evidence="1" id="KW-0732">Signal</keyword>